<accession>A0AA39M5S6</accession>
<sequence length="745" mass="86284">GKMPAFDMWKGLEIMTENRTGRRPRIGNFAWRVSAGVLACPHPGWNMPEVSEIEEVKRWLYTLFIALDANYRAQNAVVSSDERDPLLSDGWGYFVEKGPYLEHLHKFVSQEEISTCSGFAATFLANIKNVRGLCTTGVVGCTCARHGVWWKRGFGNLQRGERHCNVDGVVVQALNDVEVEVVILYDIVCQWGIHFWEHMAKFPDDAHLKLTQDAIIMCMPKFHLWAHKPQCHTRFSFNYVRSSGQMHGETIEENWADSNKASAQTKMMGPDARQDMLDDIFGFHNYRIMESFDEYAALSLGVRVHRDDFERFDEGIISYCGKATTAQWLALVTAWEKDHSWPCPYEATLQGNETLQEVELALAREEHEAVKRAGGVRQLSSLSSFLMSGIQIEETQRILEMEVKALAMGTVYQQLDIQKQRSSLLHKINRFCGLQQVAFNVESIKLFMPSELDDDNQRARVCTPGVAEMESHMREAESRDSLQRLRSGLRNHAASHLFTVKNVTGQNSTTRNQGILWTIQMNIHANKLRYRYSRNVLFRLRGHGPWEDELRLLRDEDIRGLNERLQTEDELHEQQRLRDLGVMDAIGESLTNWNPVQRGDSRRVLSWIWYNSGTKDNTPATMEEKFTALRIEWCKARARMLRWEEEIQLLDEEMRRVISFADWKARWWSERAKLRPDASPELQEGLKAFALEHTISEGCKKARIAEKWAPLRRLAQEYQWNLPVEIILEYQLQEEVVEEEVVDDE</sequence>
<feature type="non-terminal residue" evidence="1">
    <location>
        <position position="745"/>
    </location>
</feature>
<evidence type="ECO:0000313" key="2">
    <source>
        <dbReference type="Proteomes" id="UP001175226"/>
    </source>
</evidence>
<name>A0AA39M5S6_9AGAR</name>
<organism evidence="1 2">
    <name type="scientific">Armillaria borealis</name>
    <dbReference type="NCBI Taxonomy" id="47425"/>
    <lineage>
        <taxon>Eukaryota</taxon>
        <taxon>Fungi</taxon>
        <taxon>Dikarya</taxon>
        <taxon>Basidiomycota</taxon>
        <taxon>Agaricomycotina</taxon>
        <taxon>Agaricomycetes</taxon>
        <taxon>Agaricomycetidae</taxon>
        <taxon>Agaricales</taxon>
        <taxon>Marasmiineae</taxon>
        <taxon>Physalacriaceae</taxon>
        <taxon>Armillaria</taxon>
    </lineage>
</organism>
<proteinExistence type="predicted"/>
<dbReference type="AlphaFoldDB" id="A0AA39M5S6"/>
<reference evidence="1" key="1">
    <citation type="submission" date="2023-06" db="EMBL/GenBank/DDBJ databases">
        <authorList>
            <consortium name="Lawrence Berkeley National Laboratory"/>
            <person name="Ahrendt S."/>
            <person name="Sahu N."/>
            <person name="Indic B."/>
            <person name="Wong-Bajracharya J."/>
            <person name="Merenyi Z."/>
            <person name="Ke H.-M."/>
            <person name="Monk M."/>
            <person name="Kocsube S."/>
            <person name="Drula E."/>
            <person name="Lipzen A."/>
            <person name="Balint B."/>
            <person name="Henrissat B."/>
            <person name="Andreopoulos B."/>
            <person name="Martin F.M."/>
            <person name="Harder C.B."/>
            <person name="Rigling D."/>
            <person name="Ford K.L."/>
            <person name="Foster G.D."/>
            <person name="Pangilinan J."/>
            <person name="Papanicolaou A."/>
            <person name="Barry K."/>
            <person name="LaButti K."/>
            <person name="Viragh M."/>
            <person name="Koriabine M."/>
            <person name="Yan M."/>
            <person name="Riley R."/>
            <person name="Champramary S."/>
            <person name="Plett K.L."/>
            <person name="Tsai I.J."/>
            <person name="Slot J."/>
            <person name="Sipos G."/>
            <person name="Plett J."/>
            <person name="Nagy L.G."/>
            <person name="Grigoriev I.V."/>
        </authorList>
    </citation>
    <scope>NUCLEOTIDE SEQUENCE</scope>
    <source>
        <strain evidence="1">FPL87.14</strain>
    </source>
</reference>
<keyword evidence="2" id="KW-1185">Reference proteome</keyword>
<dbReference type="InterPro" id="IPR040521">
    <property type="entry name" value="KDZ"/>
</dbReference>
<protein>
    <recommendedName>
        <fullName evidence="3">CxC2-like cysteine cluster KDZ transposase-associated domain-containing protein</fullName>
    </recommendedName>
</protein>
<evidence type="ECO:0000313" key="1">
    <source>
        <dbReference type="EMBL" id="KAK0421579.1"/>
    </source>
</evidence>
<gene>
    <name evidence="1" type="ORF">EV421DRAFT_1747354</name>
</gene>
<dbReference type="Proteomes" id="UP001175226">
    <property type="component" value="Unassembled WGS sequence"/>
</dbReference>
<dbReference type="Pfam" id="PF18758">
    <property type="entry name" value="KDZ"/>
    <property type="match status" value="1"/>
</dbReference>
<dbReference type="EMBL" id="JAUEPT010000470">
    <property type="protein sequence ID" value="KAK0421579.1"/>
    <property type="molecule type" value="Genomic_DNA"/>
</dbReference>
<evidence type="ECO:0008006" key="3">
    <source>
        <dbReference type="Google" id="ProtNLM"/>
    </source>
</evidence>
<comment type="caution">
    <text evidence="1">The sequence shown here is derived from an EMBL/GenBank/DDBJ whole genome shotgun (WGS) entry which is preliminary data.</text>
</comment>